<dbReference type="Gene3D" id="1.10.10.60">
    <property type="entry name" value="Homeodomain-like"/>
    <property type="match status" value="1"/>
</dbReference>
<keyword evidence="2" id="KW-0479">Metal-binding</keyword>
<dbReference type="InterPro" id="IPR009057">
    <property type="entry name" value="Homeodomain-like_sf"/>
</dbReference>
<protein>
    <recommendedName>
        <fullName evidence="16">Zinc finger protein 541-like</fullName>
    </recommendedName>
</protein>
<dbReference type="Proteomes" id="UP000823561">
    <property type="component" value="Chromosome 2"/>
</dbReference>
<dbReference type="GO" id="GO:0003677">
    <property type="term" value="F:DNA binding"/>
    <property type="evidence" value="ECO:0007669"/>
    <property type="project" value="UniProtKB-KW"/>
</dbReference>
<dbReference type="GO" id="GO:0006357">
    <property type="term" value="P:regulation of transcription by RNA polymerase II"/>
    <property type="evidence" value="ECO:0007669"/>
    <property type="project" value="TreeGrafter"/>
</dbReference>
<keyword evidence="3 9" id="KW-0863">Zinc-finger</keyword>
<accession>A0AAV6HEL7</accession>
<dbReference type="PROSITE" id="PS00028">
    <property type="entry name" value="ZINC_FINGER_C2H2_1"/>
    <property type="match status" value="1"/>
</dbReference>
<feature type="domain" description="C2H2-type" evidence="11">
    <location>
        <begin position="528"/>
        <end position="555"/>
    </location>
</feature>
<name>A0AAV6HEL7_9TELE</name>
<dbReference type="SMART" id="SM01189">
    <property type="entry name" value="ELM2"/>
    <property type="match status" value="1"/>
</dbReference>
<evidence type="ECO:0000256" key="2">
    <source>
        <dbReference type="ARBA" id="ARBA00022723"/>
    </source>
</evidence>
<keyword evidence="6" id="KW-0238">DNA-binding</keyword>
<dbReference type="PROSITE" id="PS51156">
    <property type="entry name" value="ELM2"/>
    <property type="match status" value="1"/>
</dbReference>
<evidence type="ECO:0008006" key="16">
    <source>
        <dbReference type="Google" id="ProtNLM"/>
    </source>
</evidence>
<dbReference type="FunFam" id="1.10.10.60:FF:000012">
    <property type="entry name" value="Metastasis-associated 1 family, member 3"/>
    <property type="match status" value="1"/>
</dbReference>
<evidence type="ECO:0000256" key="9">
    <source>
        <dbReference type="PROSITE-ProRule" id="PRU00042"/>
    </source>
</evidence>
<sequence length="584" mass="65209">MHAVPKMADKAKKRVRKKKITTDDVLPLPICHEESVSRRPRSRPGFLISPSQVAMASFSSESAPYLSLKKGGSVSVITRAEEGQESCERSDCGDLSEDSFSWAHPASSRAGDHVDSHSPESPTFVQHGQTVETTADELSVSQWSPQYSEKKCLSPLIIPVSVPVTKGSTENSIHQSFMLSTEKAAQSVEGVGLKKTRRLESLKTLIIPTPRQPRQLLEQEALASLRFRATGCYLSQLRSPPYLAGQLMNPDLQLAPYTPPPMLSPLRPGSGLYFNKLPQQHPCPPLANSFISAMDRKDGICMVVDDTVVSIEPRINVGSRFQAEIPPLRNRLLMLYEEHPAQIVWLPWGDIASNTDTQDRVTEFLNMCCSSVLPGGGTNTELALHCLHEVQGDVLAALDLLLVRGDYRSSSHPLNDYHYTGSDFWSAQEKRVFRKAVITENKDFQRIQNMLQSKTVYQCVEYYYAMKKLKKFKQRTQEDKKEEGGLDSTESPTGPDDQQASRRGVQRSLTRQRPIQQLQTAADTSMEYTCEECGRGFQKVRSRSAHMKTHRHQERNCSMAYSWPACNRDAAQQAIPGGELPGTS</sequence>
<feature type="domain" description="ELM2" evidence="12">
    <location>
        <begin position="313"/>
        <end position="405"/>
    </location>
</feature>
<feature type="region of interest" description="Disordered" evidence="10">
    <location>
        <begin position="103"/>
        <end position="124"/>
    </location>
</feature>
<dbReference type="InterPro" id="IPR017884">
    <property type="entry name" value="SANT_dom"/>
</dbReference>
<comment type="subcellular location">
    <subcellularLocation>
        <location evidence="1">Nucleus</location>
    </subcellularLocation>
</comment>
<evidence type="ECO:0000256" key="8">
    <source>
        <dbReference type="ARBA" id="ARBA00023242"/>
    </source>
</evidence>
<feature type="compositionally biased region" description="Polar residues" evidence="10">
    <location>
        <begin position="507"/>
        <end position="521"/>
    </location>
</feature>
<keyword evidence="15" id="KW-1185">Reference proteome</keyword>
<evidence type="ECO:0000256" key="6">
    <source>
        <dbReference type="ARBA" id="ARBA00023125"/>
    </source>
</evidence>
<evidence type="ECO:0000256" key="7">
    <source>
        <dbReference type="ARBA" id="ARBA00023163"/>
    </source>
</evidence>
<evidence type="ECO:0000256" key="3">
    <source>
        <dbReference type="ARBA" id="ARBA00022771"/>
    </source>
</evidence>
<organism evidence="14 15">
    <name type="scientific">Alosa alosa</name>
    <name type="common">allis shad</name>
    <dbReference type="NCBI Taxonomy" id="278164"/>
    <lineage>
        <taxon>Eukaryota</taxon>
        <taxon>Metazoa</taxon>
        <taxon>Chordata</taxon>
        <taxon>Craniata</taxon>
        <taxon>Vertebrata</taxon>
        <taxon>Euteleostomi</taxon>
        <taxon>Actinopterygii</taxon>
        <taxon>Neopterygii</taxon>
        <taxon>Teleostei</taxon>
        <taxon>Clupei</taxon>
        <taxon>Clupeiformes</taxon>
        <taxon>Clupeoidei</taxon>
        <taxon>Clupeidae</taxon>
        <taxon>Alosa</taxon>
    </lineage>
</organism>
<dbReference type="PROSITE" id="PS51293">
    <property type="entry name" value="SANT"/>
    <property type="match status" value="1"/>
</dbReference>
<dbReference type="Pfam" id="PF01448">
    <property type="entry name" value="ELM2"/>
    <property type="match status" value="1"/>
</dbReference>
<gene>
    <name evidence="14" type="ORF">AALO_G00021440</name>
</gene>
<dbReference type="InterPro" id="IPR001005">
    <property type="entry name" value="SANT/Myb"/>
</dbReference>
<keyword evidence="5" id="KW-0805">Transcription regulation</keyword>
<feature type="region of interest" description="Disordered" evidence="10">
    <location>
        <begin position="475"/>
        <end position="521"/>
    </location>
</feature>
<dbReference type="PROSITE" id="PS50157">
    <property type="entry name" value="ZINC_FINGER_C2H2_2"/>
    <property type="match status" value="1"/>
</dbReference>
<dbReference type="InterPro" id="IPR013087">
    <property type="entry name" value="Znf_C2H2_type"/>
</dbReference>
<dbReference type="PANTHER" id="PTHR16089">
    <property type="entry name" value="REST COREPRESSOR COREST PROTEIN-RELATED"/>
    <property type="match status" value="1"/>
</dbReference>
<keyword evidence="4" id="KW-0862">Zinc</keyword>
<feature type="compositionally biased region" description="Polar residues" evidence="10">
    <location>
        <begin position="488"/>
        <end position="498"/>
    </location>
</feature>
<feature type="domain" description="SANT" evidence="13">
    <location>
        <begin position="420"/>
        <end position="471"/>
    </location>
</feature>
<dbReference type="GO" id="GO:0008270">
    <property type="term" value="F:zinc ion binding"/>
    <property type="evidence" value="ECO:0007669"/>
    <property type="project" value="UniProtKB-KW"/>
</dbReference>
<evidence type="ECO:0000256" key="5">
    <source>
        <dbReference type="ARBA" id="ARBA00023015"/>
    </source>
</evidence>
<dbReference type="EMBL" id="JADWDJ010000002">
    <property type="protein sequence ID" value="KAG5283961.1"/>
    <property type="molecule type" value="Genomic_DNA"/>
</dbReference>
<keyword evidence="8" id="KW-0539">Nucleus</keyword>
<dbReference type="GO" id="GO:0005667">
    <property type="term" value="C:transcription regulator complex"/>
    <property type="evidence" value="ECO:0007669"/>
    <property type="project" value="TreeGrafter"/>
</dbReference>
<proteinExistence type="predicted"/>
<evidence type="ECO:0000256" key="1">
    <source>
        <dbReference type="ARBA" id="ARBA00004123"/>
    </source>
</evidence>
<dbReference type="InterPro" id="IPR051066">
    <property type="entry name" value="Trans_reg/Corepressor"/>
</dbReference>
<evidence type="ECO:0000259" key="13">
    <source>
        <dbReference type="PROSITE" id="PS51293"/>
    </source>
</evidence>
<keyword evidence="7" id="KW-0804">Transcription</keyword>
<evidence type="ECO:0000259" key="12">
    <source>
        <dbReference type="PROSITE" id="PS51156"/>
    </source>
</evidence>
<evidence type="ECO:0000259" key="11">
    <source>
        <dbReference type="PROSITE" id="PS50157"/>
    </source>
</evidence>
<dbReference type="PANTHER" id="PTHR16089:SF23">
    <property type="entry name" value="ZINC FINGER PROTEIN 541"/>
    <property type="match status" value="1"/>
</dbReference>
<dbReference type="SMART" id="SM00717">
    <property type="entry name" value="SANT"/>
    <property type="match status" value="1"/>
</dbReference>
<evidence type="ECO:0000313" key="14">
    <source>
        <dbReference type="EMBL" id="KAG5283961.1"/>
    </source>
</evidence>
<evidence type="ECO:0000313" key="15">
    <source>
        <dbReference type="Proteomes" id="UP000823561"/>
    </source>
</evidence>
<dbReference type="Pfam" id="PF00249">
    <property type="entry name" value="Myb_DNA-binding"/>
    <property type="match status" value="1"/>
</dbReference>
<evidence type="ECO:0000256" key="10">
    <source>
        <dbReference type="SAM" id="MobiDB-lite"/>
    </source>
</evidence>
<comment type="caution">
    <text evidence="14">The sequence shown here is derived from an EMBL/GenBank/DDBJ whole genome shotgun (WGS) entry which is preliminary data.</text>
</comment>
<dbReference type="GO" id="GO:0003714">
    <property type="term" value="F:transcription corepressor activity"/>
    <property type="evidence" value="ECO:0007669"/>
    <property type="project" value="TreeGrafter"/>
</dbReference>
<evidence type="ECO:0000256" key="4">
    <source>
        <dbReference type="ARBA" id="ARBA00022833"/>
    </source>
</evidence>
<dbReference type="SUPFAM" id="SSF46689">
    <property type="entry name" value="Homeodomain-like"/>
    <property type="match status" value="1"/>
</dbReference>
<dbReference type="AlphaFoldDB" id="A0AAV6HEL7"/>
<dbReference type="InterPro" id="IPR000949">
    <property type="entry name" value="ELM2_dom"/>
</dbReference>
<dbReference type="GO" id="GO:0000118">
    <property type="term" value="C:histone deacetylase complex"/>
    <property type="evidence" value="ECO:0007669"/>
    <property type="project" value="TreeGrafter"/>
</dbReference>
<feature type="compositionally biased region" description="Basic and acidic residues" evidence="10">
    <location>
        <begin position="475"/>
        <end position="484"/>
    </location>
</feature>
<reference evidence="14" key="1">
    <citation type="submission" date="2020-10" db="EMBL/GenBank/DDBJ databases">
        <title>Chromosome-scale genome assembly of the Allis shad, Alosa alosa.</title>
        <authorList>
            <person name="Margot Z."/>
            <person name="Christophe K."/>
            <person name="Cabau C."/>
            <person name="Louis A."/>
            <person name="Berthelot C."/>
            <person name="Parey E."/>
            <person name="Roest Crollius H."/>
            <person name="Montfort J."/>
            <person name="Robinson-Rechavi M."/>
            <person name="Bucao C."/>
            <person name="Bouchez O."/>
            <person name="Gislard M."/>
            <person name="Lluch J."/>
            <person name="Milhes M."/>
            <person name="Lampietro C."/>
            <person name="Lopez Roques C."/>
            <person name="Donnadieu C."/>
            <person name="Braasch I."/>
            <person name="Desvignes T."/>
            <person name="Postlethwait J."/>
            <person name="Bobe J."/>
            <person name="Guiguen Y."/>
        </authorList>
    </citation>
    <scope>NUCLEOTIDE SEQUENCE</scope>
    <source>
        <strain evidence="14">M-15738</strain>
        <tissue evidence="14">Blood</tissue>
    </source>
</reference>